<evidence type="ECO:0000313" key="3">
    <source>
        <dbReference type="Proteomes" id="UP000218554"/>
    </source>
</evidence>
<feature type="region of interest" description="Disordered" evidence="1">
    <location>
        <begin position="1"/>
        <end position="34"/>
    </location>
</feature>
<keyword evidence="3" id="KW-1185">Reference proteome</keyword>
<protein>
    <submittedName>
        <fullName evidence="2">Uncharacterized protein</fullName>
    </submittedName>
</protein>
<reference evidence="2 3" key="2">
    <citation type="journal article" date="2017" name="Int. J. Syst. Evol. Microbiol.">
        <title>Pseudomonas furukawaii sp. nov., a polychlorinated biphenyl-degrading bacterium isolated from biphenyl-contaminated soil in Japan.</title>
        <authorList>
            <person name="Kimura N."/>
            <person name="Watanabe T."/>
            <person name="Suenaga H."/>
            <person name="Fujihara H."/>
            <person name="Futagami T."/>
            <person name="Goto M."/>
            <person name="Hanada S."/>
            <person name="Hirose J."/>
        </authorList>
    </citation>
    <scope>NUCLEOTIDE SEQUENCE [LARGE SCALE GENOMIC DNA]</scope>
    <source>
        <strain evidence="3">DSM 10086 / NBRC 110670 / KF707</strain>
    </source>
</reference>
<dbReference type="EMBL" id="AP014862">
    <property type="protein sequence ID" value="BAU73455.1"/>
    <property type="molecule type" value="Genomic_DNA"/>
</dbReference>
<organism evidence="2 3">
    <name type="scientific">Metapseudomonas furukawaii</name>
    <name type="common">Pseudomonas furukawaii</name>
    <dbReference type="NCBI Taxonomy" id="1149133"/>
    <lineage>
        <taxon>Bacteria</taxon>
        <taxon>Pseudomonadati</taxon>
        <taxon>Pseudomonadota</taxon>
        <taxon>Gammaproteobacteria</taxon>
        <taxon>Pseudomonadales</taxon>
        <taxon>Pseudomonadaceae</taxon>
        <taxon>Metapseudomonas</taxon>
    </lineage>
</organism>
<sequence length="55" mass="5562">MYGQGGLSCGDLGRSRGEEKGRDGAGDPSHNRLGAGGAAILACVSVCTRVVRDNN</sequence>
<reference evidence="3" key="1">
    <citation type="submission" date="2015-05" db="EMBL/GenBank/DDBJ databases">
        <title>Draft genome sequencing of a biphenyl-degrading bacterium, Pseudomonas balearica KF707 (=NBRC110670).</title>
        <authorList>
            <person name="Kimura N."/>
            <person name="Hirose J."/>
            <person name="Watanabe T."/>
            <person name="Suenaga H."/>
            <person name="Fujihara H."/>
            <person name="Noguchi M."/>
            <person name="Hashimoto M."/>
            <person name="Shimodaira J."/>
            <person name="Tsuchikane K."/>
            <person name="Hosoyama A."/>
            <person name="Yamazoe A."/>
            <person name="Fujita N."/>
            <person name="Furukawa K."/>
        </authorList>
    </citation>
    <scope>NUCLEOTIDE SEQUENCE [LARGE SCALE GENOMIC DNA]</scope>
    <source>
        <strain evidence="3">DSM 10086 / NBRC 110670 / KF707</strain>
    </source>
</reference>
<name>A0AAD1BYJ7_METFU</name>
<dbReference type="AlphaFoldDB" id="A0AAD1BYJ7"/>
<evidence type="ECO:0000256" key="1">
    <source>
        <dbReference type="SAM" id="MobiDB-lite"/>
    </source>
</evidence>
<dbReference type="Proteomes" id="UP000218554">
    <property type="component" value="Chromosome"/>
</dbReference>
<proteinExistence type="predicted"/>
<dbReference type="KEGG" id="pfuw:KF707C_17670"/>
<feature type="compositionally biased region" description="Basic and acidic residues" evidence="1">
    <location>
        <begin position="13"/>
        <end position="25"/>
    </location>
</feature>
<evidence type="ECO:0000313" key="2">
    <source>
        <dbReference type="EMBL" id="BAU73455.1"/>
    </source>
</evidence>
<gene>
    <name evidence="2" type="ORF">KF707C_17670</name>
</gene>
<accession>A0AAD1BYJ7</accession>